<dbReference type="OrthoDB" id="9791520at2"/>
<sequence>MGMMRKLGLGAVGVGLVAALVWALWPQPQPVDLATVTHGPMQGTIAAQGVTRVRAPYAIAAPITGTATRSPVEVGDAVVAAETVVAVIQPADPALMDARSRAQAEATVAEAQAAVALAESNLRQAETGLAHAGTQLERARALAARGTIAQRMLEDIEAEYQTAQQALVAAQSQLDLNRATLIRAQAQMMGPQALFDPNADPGECCVRILAPQTGIVLAVSDMSARLVQAGSPLLTIGNLDEMEIELDLLSADAVQVPPGAHALVERWGGTGALEAQLRRIEPAAFTRVSALGIEEQRVRLRLDLLTPPEGRPGLGEGFRVHVRLILWDADDVLQVPQSALFRHGEGWAVFTAEGGNARLRSVSIGRQAAGQAEVLEGLSAGAQVVLYPASALTDGASIVAREGA</sequence>
<dbReference type="Gene3D" id="2.40.420.20">
    <property type="match status" value="1"/>
</dbReference>
<organism evidence="3 4">
    <name type="scientific">Roseinatronobacter monicus</name>
    <dbReference type="NCBI Taxonomy" id="393481"/>
    <lineage>
        <taxon>Bacteria</taxon>
        <taxon>Pseudomonadati</taxon>
        <taxon>Pseudomonadota</taxon>
        <taxon>Alphaproteobacteria</taxon>
        <taxon>Rhodobacterales</taxon>
        <taxon>Paracoccaceae</taxon>
        <taxon>Roseinatronobacter</taxon>
    </lineage>
</organism>
<gene>
    <name evidence="3" type="ORF">BD293_2514</name>
</gene>
<keyword evidence="4" id="KW-1185">Reference proteome</keyword>
<proteinExistence type="predicted"/>
<keyword evidence="1" id="KW-0175">Coiled coil</keyword>
<dbReference type="SUPFAM" id="SSF56954">
    <property type="entry name" value="Outer membrane efflux proteins (OEP)"/>
    <property type="match status" value="1"/>
</dbReference>
<dbReference type="PANTHER" id="PTHR30469">
    <property type="entry name" value="MULTIDRUG RESISTANCE PROTEIN MDTA"/>
    <property type="match status" value="1"/>
</dbReference>
<dbReference type="Pfam" id="PF25989">
    <property type="entry name" value="YknX_C"/>
    <property type="match status" value="1"/>
</dbReference>
<reference evidence="3 4" key="1">
    <citation type="submission" date="2019-06" db="EMBL/GenBank/DDBJ databases">
        <title>Genomic Encyclopedia of Archaeal and Bacterial Type Strains, Phase II (KMG-II): from individual species to whole genera.</title>
        <authorList>
            <person name="Goeker M."/>
        </authorList>
    </citation>
    <scope>NUCLEOTIDE SEQUENCE [LARGE SCALE GENOMIC DNA]</scope>
    <source>
        <strain evidence="3 4">DSM 18423</strain>
    </source>
</reference>
<evidence type="ECO:0000256" key="1">
    <source>
        <dbReference type="SAM" id="Coils"/>
    </source>
</evidence>
<feature type="domain" description="YknX-like C-terminal permuted SH3-like" evidence="2">
    <location>
        <begin position="332"/>
        <end position="398"/>
    </location>
</feature>
<dbReference type="InterPro" id="IPR058637">
    <property type="entry name" value="YknX-like_C"/>
</dbReference>
<dbReference type="Gene3D" id="2.40.30.170">
    <property type="match status" value="1"/>
</dbReference>
<dbReference type="AlphaFoldDB" id="A0A543KFK5"/>
<evidence type="ECO:0000313" key="3">
    <source>
        <dbReference type="EMBL" id="TQM93861.1"/>
    </source>
</evidence>
<dbReference type="Proteomes" id="UP000320582">
    <property type="component" value="Unassembled WGS sequence"/>
</dbReference>
<dbReference type="GO" id="GO:1990281">
    <property type="term" value="C:efflux pump complex"/>
    <property type="evidence" value="ECO:0007669"/>
    <property type="project" value="TreeGrafter"/>
</dbReference>
<evidence type="ECO:0000313" key="4">
    <source>
        <dbReference type="Proteomes" id="UP000320582"/>
    </source>
</evidence>
<dbReference type="GO" id="GO:0015562">
    <property type="term" value="F:efflux transmembrane transporter activity"/>
    <property type="evidence" value="ECO:0007669"/>
    <property type="project" value="InterPro"/>
</dbReference>
<dbReference type="Gene3D" id="1.10.287.470">
    <property type="entry name" value="Helix hairpin bin"/>
    <property type="match status" value="1"/>
</dbReference>
<dbReference type="RefSeq" id="WP_142082110.1">
    <property type="nucleotide sequence ID" value="NZ_VFPT01000001.1"/>
</dbReference>
<feature type="coiled-coil region" evidence="1">
    <location>
        <begin position="101"/>
        <end position="128"/>
    </location>
</feature>
<dbReference type="EMBL" id="VFPT01000001">
    <property type="protein sequence ID" value="TQM93861.1"/>
    <property type="molecule type" value="Genomic_DNA"/>
</dbReference>
<dbReference type="Gene3D" id="2.40.50.100">
    <property type="match status" value="1"/>
</dbReference>
<name>A0A543KFK5_9RHOB</name>
<comment type="caution">
    <text evidence="3">The sequence shown here is derived from an EMBL/GenBank/DDBJ whole genome shotgun (WGS) entry which is preliminary data.</text>
</comment>
<protein>
    <submittedName>
        <fullName evidence="3">HlyD family secretion protein</fullName>
    </submittedName>
</protein>
<evidence type="ECO:0000259" key="2">
    <source>
        <dbReference type="Pfam" id="PF25989"/>
    </source>
</evidence>
<accession>A0A543KFK5</accession>